<feature type="domain" description="CSC1/OSCA1-like cytosolic" evidence="12">
    <location>
        <begin position="185"/>
        <end position="366"/>
    </location>
</feature>
<evidence type="ECO:0000256" key="8">
    <source>
        <dbReference type="SAM" id="Phobius"/>
    </source>
</evidence>
<keyword evidence="3" id="KW-0813">Transport</keyword>
<dbReference type="InterPro" id="IPR032880">
    <property type="entry name" value="CSC1/OSCA1-like_N"/>
</dbReference>
<reference evidence="13 14" key="1">
    <citation type="submission" date="2016-03" db="EMBL/GenBank/DDBJ databases">
        <title>How can Kluyveromyces marxianus grow so fast - potential evolutionary course in Saccharomyces Complex revealed by comparative genomics.</title>
        <authorList>
            <person name="Mo W."/>
            <person name="Lu W."/>
            <person name="Yang X."/>
            <person name="Qi J."/>
            <person name="Lv H."/>
        </authorList>
    </citation>
    <scope>NUCLEOTIDE SEQUENCE [LARGE SCALE GENOMIC DNA]</scope>
    <source>
        <strain evidence="13 14">FIM1</strain>
    </source>
</reference>
<feature type="transmembrane region" description="Helical" evidence="8">
    <location>
        <begin position="587"/>
        <end position="611"/>
    </location>
</feature>
<evidence type="ECO:0000259" key="10">
    <source>
        <dbReference type="Pfam" id="PF12621"/>
    </source>
</evidence>
<dbReference type="Pfam" id="PF12621">
    <property type="entry name" value="PHM7_ext"/>
    <property type="match status" value="1"/>
</dbReference>
<evidence type="ECO:0000256" key="7">
    <source>
        <dbReference type="SAM" id="MobiDB-lite"/>
    </source>
</evidence>
<feature type="transmembrane region" description="Helical" evidence="8">
    <location>
        <begin position="90"/>
        <end position="110"/>
    </location>
</feature>
<evidence type="ECO:0000313" key="14">
    <source>
        <dbReference type="Proteomes" id="UP000422736"/>
    </source>
</evidence>
<proteinExistence type="inferred from homology"/>
<evidence type="ECO:0000256" key="4">
    <source>
        <dbReference type="ARBA" id="ARBA00022692"/>
    </source>
</evidence>
<evidence type="ECO:0000256" key="3">
    <source>
        <dbReference type="ARBA" id="ARBA00022448"/>
    </source>
</evidence>
<dbReference type="PANTHER" id="PTHR13018">
    <property type="entry name" value="PROBABLE MEMBRANE PROTEIN DUF221-RELATED"/>
    <property type="match status" value="1"/>
</dbReference>
<feature type="transmembrane region" description="Helical" evidence="8">
    <location>
        <begin position="14"/>
        <end position="37"/>
    </location>
</feature>
<keyword evidence="4 8" id="KW-0812">Transmembrane</keyword>
<evidence type="ECO:0000259" key="11">
    <source>
        <dbReference type="Pfam" id="PF13967"/>
    </source>
</evidence>
<dbReference type="Proteomes" id="UP000422736">
    <property type="component" value="Chromosome 2"/>
</dbReference>
<name>A0ABX6ES29_KLUMA</name>
<feature type="transmembrane region" description="Helical" evidence="8">
    <location>
        <begin position="659"/>
        <end position="680"/>
    </location>
</feature>
<feature type="transmembrane region" description="Helical" evidence="8">
    <location>
        <begin position="518"/>
        <end position="551"/>
    </location>
</feature>
<dbReference type="InterPro" id="IPR022257">
    <property type="entry name" value="PHM7_ext"/>
</dbReference>
<comment type="similarity">
    <text evidence="2">Belongs to the CSC1 (TC 1.A.17) family.</text>
</comment>
<evidence type="ECO:0000259" key="12">
    <source>
        <dbReference type="Pfam" id="PF14703"/>
    </source>
</evidence>
<feature type="domain" description="10TM putative phosphate transporter extracellular tail" evidence="10">
    <location>
        <begin position="787"/>
        <end position="880"/>
    </location>
</feature>
<gene>
    <name evidence="13" type="primary">RSN1</name>
    <name evidence="13" type="ORF">FIM1_917</name>
</gene>
<feature type="transmembrane region" description="Helical" evidence="8">
    <location>
        <begin position="384"/>
        <end position="405"/>
    </location>
</feature>
<dbReference type="Pfam" id="PF14703">
    <property type="entry name" value="PHM7_cyt"/>
    <property type="match status" value="1"/>
</dbReference>
<keyword evidence="6 8" id="KW-0472">Membrane</keyword>
<keyword evidence="5 8" id="KW-1133">Transmembrane helix</keyword>
<dbReference type="InterPro" id="IPR027815">
    <property type="entry name" value="CSC1/OSCA1-like_cyt"/>
</dbReference>
<accession>A0ABX6ES29</accession>
<evidence type="ECO:0000313" key="13">
    <source>
        <dbReference type="EMBL" id="QGN14260.1"/>
    </source>
</evidence>
<organism evidence="13 14">
    <name type="scientific">Kluyveromyces marxianus</name>
    <name type="common">Yeast</name>
    <name type="synonym">Candida kefyr</name>
    <dbReference type="NCBI Taxonomy" id="4911"/>
    <lineage>
        <taxon>Eukaryota</taxon>
        <taxon>Fungi</taxon>
        <taxon>Dikarya</taxon>
        <taxon>Ascomycota</taxon>
        <taxon>Saccharomycotina</taxon>
        <taxon>Saccharomycetes</taxon>
        <taxon>Saccharomycetales</taxon>
        <taxon>Saccharomycetaceae</taxon>
        <taxon>Kluyveromyces</taxon>
    </lineage>
</organism>
<feature type="transmembrane region" description="Helical" evidence="8">
    <location>
        <begin position="631"/>
        <end position="652"/>
    </location>
</feature>
<evidence type="ECO:0000256" key="6">
    <source>
        <dbReference type="ARBA" id="ARBA00023136"/>
    </source>
</evidence>
<evidence type="ECO:0000259" key="9">
    <source>
        <dbReference type="Pfam" id="PF02714"/>
    </source>
</evidence>
<comment type="subcellular location">
    <subcellularLocation>
        <location evidence="1">Membrane</location>
        <topology evidence="1">Multi-pass membrane protein</topology>
    </subcellularLocation>
</comment>
<feature type="transmembrane region" description="Helical" evidence="8">
    <location>
        <begin position="141"/>
        <end position="160"/>
    </location>
</feature>
<feature type="domain" description="CSC1/OSCA1-like N-terminal transmembrane" evidence="11">
    <location>
        <begin position="14"/>
        <end position="162"/>
    </location>
</feature>
<feature type="transmembrane region" description="Helical" evidence="8">
    <location>
        <begin position="425"/>
        <end position="449"/>
    </location>
</feature>
<evidence type="ECO:0000256" key="5">
    <source>
        <dbReference type="ARBA" id="ARBA00022989"/>
    </source>
</evidence>
<feature type="domain" description="CSC1/OSCA1-like 7TM region" evidence="9">
    <location>
        <begin position="377"/>
        <end position="650"/>
    </location>
</feature>
<sequence>MTSSDTKNTSTSQVLSSLVFNSIVFGVFLISFILLRLKEKRIYQPKSSYELIDEEKRPQPLPSGLWQWIIPLLKKSDNFIIQQAGLDGYFFLRYLLVISVYCGVSMLYIFPTLIPINVVHGVRHSGFDMLAFSNVDEKHRYYGHVFCAWAFFWGFLYVMYRELTLYASLRQNVLASPRYAKKLSSRTVLFQSVPDQYLSEVEFGKLFDNVSTIWIARGAKELSKLVEERDKLALQLEGAETAYLKKAVKAVNKLKKKHGGVEALSVSNDIETYVPHKKRPKHRLKFLVGKKVDTIDYAKEKLPELNKKIKELQAKHMEEKPMNSVFVEFKSQYDAQKAVQMVRHHTPLMLTPGYVGIDPHDIQWFNLRMHWLERLVRTFGSNSAIVALVILWAIPVAFVGLVSNITYLTNKLPWLRFIYNMPTQLLGIITSLAPTIALTLLMMLLPIFIRKMALLSGAPSVQHIEYYTQQSYFAFQVIQVFLVTTLASSATSTVTAIVNEPTSAMKLLAQNLPKSSNFYIGYIMLQGLSISSGALLQIVPLITFHLLGMLLDSTARKKWTRFTNLPTMSWGTTFPVYTNLAVITFSYAIISPLILLFACVGFFLLYIAYLYNLTYVYQESTDSRGIHYPRALFQTMVGLYLGQICLLGLFVVGKGWGPIVLQAICLGVTVFIHVNLNAAYDHLITVVPIDTMKALDGKSNTPSYVRIENEDEEKDEIKELPPFQIKKYQPRSSGQYDQRTTSMFSDNTYEIQTGVFDTDNENNINAVPLLADGDTTPVVAAPFWKRFFQPHIYLSYKAVKSRLPEIYNLPDPKEMTDPEDIKHAYDYPTVSSKCPYLWIPRDPYGFSTVQIQELEGIVEISDEGASFNEKGAIEWETAPPSYNDSQAEKVISNPFKEEEEDDLKLSD</sequence>
<feature type="compositionally biased region" description="Acidic residues" evidence="7">
    <location>
        <begin position="897"/>
        <end position="907"/>
    </location>
</feature>
<dbReference type="InterPro" id="IPR045122">
    <property type="entry name" value="Csc1-like"/>
</dbReference>
<feature type="region of interest" description="Disordered" evidence="7">
    <location>
        <begin position="871"/>
        <end position="907"/>
    </location>
</feature>
<protein>
    <submittedName>
        <fullName evidence="13">RSN1</fullName>
    </submittedName>
</protein>
<evidence type="ECO:0000256" key="2">
    <source>
        <dbReference type="ARBA" id="ARBA00007779"/>
    </source>
</evidence>
<dbReference type="Pfam" id="PF13967">
    <property type="entry name" value="RSN1_TM"/>
    <property type="match status" value="1"/>
</dbReference>
<evidence type="ECO:0000256" key="1">
    <source>
        <dbReference type="ARBA" id="ARBA00004141"/>
    </source>
</evidence>
<dbReference type="Pfam" id="PF02714">
    <property type="entry name" value="RSN1_7TM"/>
    <property type="match status" value="1"/>
</dbReference>
<dbReference type="PANTHER" id="PTHR13018:SF26">
    <property type="entry name" value="DOMAIN PROTEIN, PUTATIVE (AFU_ORTHOLOGUE AFUA_5G10920)-RELATED"/>
    <property type="match status" value="1"/>
</dbReference>
<feature type="transmembrane region" description="Helical" evidence="8">
    <location>
        <begin position="472"/>
        <end position="498"/>
    </location>
</feature>
<keyword evidence="14" id="KW-1185">Reference proteome</keyword>
<dbReference type="InterPro" id="IPR003864">
    <property type="entry name" value="CSC1/OSCA1-like_7TM"/>
</dbReference>
<dbReference type="EMBL" id="CP015055">
    <property type="protein sequence ID" value="QGN14260.1"/>
    <property type="molecule type" value="Genomic_DNA"/>
</dbReference>